<dbReference type="Pfam" id="PF00437">
    <property type="entry name" value="T2SSE"/>
    <property type="match status" value="1"/>
</dbReference>
<dbReference type="PROSITE" id="PS00662">
    <property type="entry name" value="T2SP_E"/>
    <property type="match status" value="1"/>
</dbReference>
<evidence type="ECO:0000313" key="6">
    <source>
        <dbReference type="Proteomes" id="UP000290253"/>
    </source>
</evidence>
<dbReference type="Proteomes" id="UP000290253">
    <property type="component" value="Unassembled WGS sequence"/>
</dbReference>
<dbReference type="EMBL" id="SDMK01000003">
    <property type="protein sequence ID" value="RXS94405.1"/>
    <property type="molecule type" value="Genomic_DNA"/>
</dbReference>
<dbReference type="SMART" id="SM00382">
    <property type="entry name" value="AAA"/>
    <property type="match status" value="1"/>
</dbReference>
<dbReference type="FunFam" id="3.30.450.90:FF:000001">
    <property type="entry name" value="Type II secretion system ATPase GspE"/>
    <property type="match status" value="1"/>
</dbReference>
<dbReference type="FunFam" id="3.40.50.300:FF:000398">
    <property type="entry name" value="Type IV pilus assembly ATPase PilB"/>
    <property type="match status" value="1"/>
</dbReference>
<dbReference type="PANTHER" id="PTHR30258:SF1">
    <property type="entry name" value="PROTEIN TRANSPORT PROTEIN HOFB HOMOLOG"/>
    <property type="match status" value="1"/>
</dbReference>
<dbReference type="GO" id="GO:0016887">
    <property type="term" value="F:ATP hydrolysis activity"/>
    <property type="evidence" value="ECO:0007669"/>
    <property type="project" value="TreeGrafter"/>
</dbReference>
<dbReference type="CDD" id="cd01129">
    <property type="entry name" value="PulE-GspE-like"/>
    <property type="match status" value="1"/>
</dbReference>
<dbReference type="Gene3D" id="3.30.450.90">
    <property type="match status" value="1"/>
</dbReference>
<keyword evidence="2" id="KW-0547">Nucleotide-binding</keyword>
<dbReference type="OrthoDB" id="9808272at2"/>
<comment type="caution">
    <text evidence="5">The sequence shown here is derived from an EMBL/GenBank/DDBJ whole genome shotgun (WGS) entry which is preliminary data.</text>
</comment>
<evidence type="ECO:0000256" key="2">
    <source>
        <dbReference type="ARBA" id="ARBA00022741"/>
    </source>
</evidence>
<evidence type="ECO:0000256" key="3">
    <source>
        <dbReference type="ARBA" id="ARBA00022840"/>
    </source>
</evidence>
<dbReference type="RefSeq" id="WP_129209143.1">
    <property type="nucleotide sequence ID" value="NZ_BMGU01000005.1"/>
</dbReference>
<accession>A0A4Q1SBK4</accession>
<reference evidence="5 6" key="1">
    <citation type="journal article" date="2016" name="Int. J. Syst. Evol. Microbiol.">
        <title>Acidipila dinghuensis sp. nov., an acidobacterium isolated from forest soil.</title>
        <authorList>
            <person name="Jiang Y.W."/>
            <person name="Wang J."/>
            <person name="Chen M.H."/>
            <person name="Lv Y.Y."/>
            <person name="Qiu L.H."/>
        </authorList>
    </citation>
    <scope>NUCLEOTIDE SEQUENCE [LARGE SCALE GENOMIC DNA]</scope>
    <source>
        <strain evidence="5 6">DHOF10</strain>
    </source>
</reference>
<proteinExistence type="inferred from homology"/>
<dbReference type="Pfam" id="PF05157">
    <property type="entry name" value="MshEN"/>
    <property type="match status" value="1"/>
</dbReference>
<dbReference type="InterPro" id="IPR007831">
    <property type="entry name" value="T2SS_GspE_N"/>
</dbReference>
<gene>
    <name evidence="5" type="ORF">ESZ00_15115</name>
</gene>
<name>A0A4Q1SBK4_9BACT</name>
<dbReference type="InterPro" id="IPR001482">
    <property type="entry name" value="T2SS/T4SS_dom"/>
</dbReference>
<organism evidence="5 6">
    <name type="scientific">Silvibacterium dinghuense</name>
    <dbReference type="NCBI Taxonomy" id="1560006"/>
    <lineage>
        <taxon>Bacteria</taxon>
        <taxon>Pseudomonadati</taxon>
        <taxon>Acidobacteriota</taxon>
        <taxon>Terriglobia</taxon>
        <taxon>Terriglobales</taxon>
        <taxon>Acidobacteriaceae</taxon>
        <taxon>Silvibacterium</taxon>
    </lineage>
</organism>
<dbReference type="Gene3D" id="3.40.50.300">
    <property type="entry name" value="P-loop containing nucleotide triphosphate hydrolases"/>
    <property type="match status" value="1"/>
</dbReference>
<keyword evidence="3" id="KW-0067">ATP-binding</keyword>
<evidence type="ECO:0000256" key="1">
    <source>
        <dbReference type="ARBA" id="ARBA00006611"/>
    </source>
</evidence>
<dbReference type="Gene3D" id="3.30.300.160">
    <property type="entry name" value="Type II secretion system, protein E, N-terminal domain"/>
    <property type="match status" value="1"/>
</dbReference>
<dbReference type="InterPro" id="IPR003593">
    <property type="entry name" value="AAA+_ATPase"/>
</dbReference>
<sequence>MAQGPVLTLPTEQDETARAQALAARYRSEFVDLKNFKIQHELFKTVPVDMMFRYNFVPLEQDGNRLMIAVSDPSRLMMLDEISGLLGQRIVTRVATLTQIMDLLKKTEQSQRVLDEASEGLTFDVISAEENPDENISIEKLTSEEDISPIIRLVDTTIFTALERRASDIHIETYDDSLIVKYRIDGVLQLAMAPIAREHHSTILSRIKVMSELDIAERRVPQDGRFRVRYKGRLIDFRVSIMPTVHGENAVLRVLDKESMSEKFKKLTLEVVGFHEDDLRRFRRYIREPYGMVLVTGPTGSGKTTTLYAALNEIKSDEDKIITIEDPVEYQIRGITQIPVNEKKGLTFARGLRSILRHDPDKILVGEIRDQETAQIAINSALTGHLVFTTVHANNVVDVLGRFLNMGVEAYNFVSALNCILAQRLVRTICEDCVRSVRYDDEILINSGLNPEEWRDFDFREGAGCIECGGTGYRGRTAIHELLDLTDPIREIILEKKPASEVRRMAQQEGMQFLRESAIDRVRRGWTTLKEINKVTFIEAFR</sequence>
<feature type="domain" description="Bacterial type II secretion system protein E" evidence="4">
    <location>
        <begin position="356"/>
        <end position="370"/>
    </location>
</feature>
<dbReference type="InterPro" id="IPR027417">
    <property type="entry name" value="P-loop_NTPase"/>
</dbReference>
<evidence type="ECO:0000259" key="4">
    <source>
        <dbReference type="PROSITE" id="PS00662"/>
    </source>
</evidence>
<comment type="similarity">
    <text evidence="1">Belongs to the GSP E family.</text>
</comment>
<dbReference type="InterPro" id="IPR037257">
    <property type="entry name" value="T2SS_E_N_sf"/>
</dbReference>
<dbReference type="SUPFAM" id="SSF52540">
    <property type="entry name" value="P-loop containing nucleoside triphosphate hydrolases"/>
    <property type="match status" value="1"/>
</dbReference>
<dbReference type="AlphaFoldDB" id="A0A4Q1SBK4"/>
<keyword evidence="6" id="KW-1185">Reference proteome</keyword>
<dbReference type="GO" id="GO:0005524">
    <property type="term" value="F:ATP binding"/>
    <property type="evidence" value="ECO:0007669"/>
    <property type="project" value="UniProtKB-KW"/>
</dbReference>
<dbReference type="SUPFAM" id="SSF160246">
    <property type="entry name" value="EspE N-terminal domain-like"/>
    <property type="match status" value="1"/>
</dbReference>
<evidence type="ECO:0000313" key="5">
    <source>
        <dbReference type="EMBL" id="RXS94405.1"/>
    </source>
</evidence>
<dbReference type="PANTHER" id="PTHR30258">
    <property type="entry name" value="TYPE II SECRETION SYSTEM PROTEIN GSPE-RELATED"/>
    <property type="match status" value="1"/>
</dbReference>
<protein>
    <submittedName>
        <fullName evidence="5">Type II/IV secretion system protein</fullName>
    </submittedName>
</protein>
<dbReference type="GO" id="GO:0005886">
    <property type="term" value="C:plasma membrane"/>
    <property type="evidence" value="ECO:0007669"/>
    <property type="project" value="TreeGrafter"/>
</dbReference>